<dbReference type="HOGENOM" id="CLU_3193252_0_0_6"/>
<name>F3CI18_PSESG</name>
<feature type="non-terminal residue" evidence="1">
    <location>
        <position position="46"/>
    </location>
</feature>
<sequence>AVRESHRRQGIARSMLNKMVGRYPHAELYCVVGKVQDIVGLYLNPP</sequence>
<dbReference type="Proteomes" id="UP000005466">
    <property type="component" value="Unassembled WGS sequence"/>
</dbReference>
<proteinExistence type="predicted"/>
<evidence type="ECO:0000313" key="1">
    <source>
        <dbReference type="EMBL" id="EGH18910.1"/>
    </source>
</evidence>
<dbReference type="GO" id="GO:0016740">
    <property type="term" value="F:transferase activity"/>
    <property type="evidence" value="ECO:0007669"/>
    <property type="project" value="UniProtKB-KW"/>
</dbReference>
<feature type="non-terminal residue" evidence="1">
    <location>
        <position position="1"/>
    </location>
</feature>
<organism evidence="1 2">
    <name type="scientific">Pseudomonas savastanoi pv. glycinea str. race 4</name>
    <dbReference type="NCBI Taxonomy" id="875330"/>
    <lineage>
        <taxon>Bacteria</taxon>
        <taxon>Pseudomonadati</taxon>
        <taxon>Pseudomonadota</taxon>
        <taxon>Gammaproteobacteria</taxon>
        <taxon>Pseudomonadales</taxon>
        <taxon>Pseudomonadaceae</taxon>
        <taxon>Pseudomonas</taxon>
    </lineage>
</organism>
<reference evidence="1 2" key="1">
    <citation type="journal article" date="2011" name="PLoS Pathog.">
        <title>Dynamic evolution of pathogenicity revealed by sequencing and comparative genomics of 19 Pseudomonas syringae isolates.</title>
        <authorList>
            <person name="Baltrus D.A."/>
            <person name="Nishimura M.T."/>
            <person name="Romanchuk A."/>
            <person name="Chang J.H."/>
            <person name="Mukhtar M.S."/>
            <person name="Cherkis K."/>
            <person name="Roach J."/>
            <person name="Grant S.R."/>
            <person name="Jones C.D."/>
            <person name="Dangl J.L."/>
        </authorList>
    </citation>
    <scope>NUCLEOTIDE SEQUENCE [LARGE SCALE GENOMIC DNA]</scope>
    <source>
        <strain evidence="2">race 4</strain>
    </source>
</reference>
<accession>F3CI18</accession>
<gene>
    <name evidence="1" type="ORF">Pgy4_38708</name>
</gene>
<evidence type="ECO:0000313" key="2">
    <source>
        <dbReference type="Proteomes" id="UP000005466"/>
    </source>
</evidence>
<protein>
    <submittedName>
        <fullName evidence="1">Acetyltransferase</fullName>
    </submittedName>
</protein>
<dbReference type="EMBL" id="ADWY01003326">
    <property type="protein sequence ID" value="EGH18910.1"/>
    <property type="molecule type" value="Genomic_DNA"/>
</dbReference>
<dbReference type="AlphaFoldDB" id="F3CI18"/>
<comment type="caution">
    <text evidence="1">The sequence shown here is derived from an EMBL/GenBank/DDBJ whole genome shotgun (WGS) entry which is preliminary data.</text>
</comment>
<keyword evidence="1" id="KW-0808">Transferase</keyword>